<dbReference type="OrthoDB" id="4048724at2"/>
<evidence type="ECO:0000313" key="2">
    <source>
        <dbReference type="Proteomes" id="UP000070299"/>
    </source>
</evidence>
<dbReference type="Proteomes" id="UP000070299">
    <property type="component" value="Unassembled WGS sequence"/>
</dbReference>
<dbReference type="Pfam" id="PF20043">
    <property type="entry name" value="DUF6445"/>
    <property type="match status" value="1"/>
</dbReference>
<dbReference type="RefSeq" id="WP_068381339.1">
    <property type="nucleotide sequence ID" value="NZ_LSNE01000015.1"/>
</dbReference>
<dbReference type="AlphaFoldDB" id="A0A148KLB2"/>
<name>A0A148KLB2_9ALTE</name>
<evidence type="ECO:0000313" key="1">
    <source>
        <dbReference type="EMBL" id="KXI27070.1"/>
    </source>
</evidence>
<dbReference type="EMBL" id="LSNE01000015">
    <property type="protein sequence ID" value="KXI27070.1"/>
    <property type="molecule type" value="Genomic_DNA"/>
</dbReference>
<dbReference type="STRING" id="1799789.AX660_01380"/>
<sequence>MINPDNQVLHHLVGNEKQPVVVVDDFLQNADSLIDYALQSGGVAPARGFYPGIRSAAPQRYNEILLDFVGAHIAPYFSQSADSLKSCESYFSMVTTPVQQLSVFQSVPHFDRPAVTDIAAILYLCDEKHGGTSLYRHKKTGFEYINKQRLSGYLQTQQQEFQLEGQPRGYMNADSPCYERIMSVDAKFNRIVFYRCSSLHSGNIGHDYAFDTDPRTGRFTLTSFISGM</sequence>
<keyword evidence="2" id="KW-1185">Reference proteome</keyword>
<protein>
    <submittedName>
        <fullName evidence="1">Uncharacterized protein</fullName>
    </submittedName>
</protein>
<gene>
    <name evidence="1" type="ORF">AX660_01380</name>
</gene>
<proteinExistence type="predicted"/>
<organism evidence="1 2">
    <name type="scientific">Paraglaciecola hydrolytica</name>
    <dbReference type="NCBI Taxonomy" id="1799789"/>
    <lineage>
        <taxon>Bacteria</taxon>
        <taxon>Pseudomonadati</taxon>
        <taxon>Pseudomonadota</taxon>
        <taxon>Gammaproteobacteria</taxon>
        <taxon>Alteromonadales</taxon>
        <taxon>Alteromonadaceae</taxon>
        <taxon>Paraglaciecola</taxon>
    </lineage>
</organism>
<reference evidence="2" key="1">
    <citation type="submission" date="2016-02" db="EMBL/GenBank/DDBJ databases">
        <authorList>
            <person name="Schultz-Johansen M."/>
            <person name="Glaring M.A."/>
            <person name="Bech P.K."/>
            <person name="Stougaard P."/>
        </authorList>
    </citation>
    <scope>NUCLEOTIDE SEQUENCE [LARGE SCALE GENOMIC DNA]</scope>
    <source>
        <strain evidence="2">S66</strain>
    </source>
</reference>
<dbReference type="InterPro" id="IPR045617">
    <property type="entry name" value="DUF6445"/>
</dbReference>
<accession>A0A148KLB2</accession>
<comment type="caution">
    <text evidence="1">The sequence shown here is derived from an EMBL/GenBank/DDBJ whole genome shotgun (WGS) entry which is preliminary data.</text>
</comment>